<comment type="subunit">
    <text evidence="13">Heterodimer with PDIA3; disulfide-linked. Obligatory mediator for the interaction between newly assembled MHC class I molecules, calreticulin, PDIA3 and TAP. Up to 4 MHC class I/tapasin complexes bind to 1 TAP. Interacts with HLA-G-B2M complex; this interaction is required for loading of high affinity peptides. On its own or as part of MHC class I peptide loading complex, interacts with ligand-free MR1 or MR1-B2M complex, providing for stable MR1 pools ready for metabolite antigen processing.</text>
</comment>
<dbReference type="InterPro" id="IPR008056">
    <property type="entry name" value="Tapasin"/>
</dbReference>
<dbReference type="GO" id="GO:0030670">
    <property type="term" value="C:phagocytic vesicle membrane"/>
    <property type="evidence" value="ECO:0007669"/>
    <property type="project" value="UniProtKB-ARBA"/>
</dbReference>
<dbReference type="GO" id="GO:0005789">
    <property type="term" value="C:endoplasmic reticulum membrane"/>
    <property type="evidence" value="ECO:0007669"/>
    <property type="project" value="UniProtKB-SubCell"/>
</dbReference>
<feature type="chain" id="PRO_5044614540" description="Tapasin" evidence="15">
    <location>
        <begin position="22"/>
        <end position="506"/>
    </location>
</feature>
<feature type="signal peptide" evidence="15">
    <location>
        <begin position="1"/>
        <end position="21"/>
    </location>
</feature>
<dbReference type="Gene3D" id="2.60.40.10">
    <property type="entry name" value="Immunoglobulins"/>
    <property type="match status" value="3"/>
</dbReference>
<evidence type="ECO:0000259" key="16">
    <source>
        <dbReference type="PROSITE" id="PS50835"/>
    </source>
</evidence>
<dbReference type="Proteomes" id="UP000314985">
    <property type="component" value="Chromosome 7"/>
</dbReference>
<comment type="subcellular location">
    <subcellularLocation>
        <location evidence="1">Endoplasmic reticulum membrane</location>
        <topology evidence="1">Single-pass type I membrane protein</topology>
    </subcellularLocation>
</comment>
<evidence type="ECO:0000256" key="3">
    <source>
        <dbReference type="ARBA" id="ARBA00022729"/>
    </source>
</evidence>
<accession>A0A4X1TCI9</accession>
<evidence type="ECO:0000256" key="5">
    <source>
        <dbReference type="ARBA" id="ARBA00022989"/>
    </source>
</evidence>
<dbReference type="InterPro" id="IPR003597">
    <property type="entry name" value="Ig_C1-set"/>
</dbReference>
<evidence type="ECO:0000313" key="18">
    <source>
        <dbReference type="Proteomes" id="UP000314985"/>
    </source>
</evidence>
<keyword evidence="9" id="KW-0393">Immunoglobulin domain</keyword>
<dbReference type="PRINTS" id="PR01669">
    <property type="entry name" value="TAPASIN"/>
</dbReference>
<dbReference type="InterPro" id="IPR050380">
    <property type="entry name" value="Immune_Resp_Modulators"/>
</dbReference>
<dbReference type="SMART" id="SM00407">
    <property type="entry name" value="IGc1"/>
    <property type="match status" value="1"/>
</dbReference>
<evidence type="ECO:0000256" key="2">
    <source>
        <dbReference type="ARBA" id="ARBA00022692"/>
    </source>
</evidence>
<dbReference type="GO" id="GO:0019885">
    <property type="term" value="P:antigen processing and presentation of endogenous peptide antigen via MHC class I"/>
    <property type="evidence" value="ECO:0007669"/>
    <property type="project" value="InterPro"/>
</dbReference>
<dbReference type="Ensembl" id="ENSSSCT00070015025.1">
    <property type="protein sequence ID" value="ENSSSCP00070012432.1"/>
    <property type="gene ID" value="ENSSSCG00070007715.1"/>
</dbReference>
<evidence type="ECO:0000256" key="9">
    <source>
        <dbReference type="ARBA" id="ARBA00023319"/>
    </source>
</evidence>
<dbReference type="InterPro" id="IPR036179">
    <property type="entry name" value="Ig-like_dom_sf"/>
</dbReference>
<keyword evidence="8" id="KW-0325">Glycoprotein</keyword>
<dbReference type="FunFam" id="2.60.40.10:FF:000924">
    <property type="entry name" value="TAP binding protein"/>
    <property type="match status" value="1"/>
</dbReference>
<dbReference type="InterPro" id="IPR013783">
    <property type="entry name" value="Ig-like_fold"/>
</dbReference>
<dbReference type="InterPro" id="IPR003006">
    <property type="entry name" value="Ig/MHC_CS"/>
</dbReference>
<protein>
    <recommendedName>
        <fullName evidence="11">Tapasin</fullName>
    </recommendedName>
    <alternativeName>
        <fullName evidence="12">TAP-binding protein</fullName>
    </alternativeName>
</protein>
<name>A0A4X1TCI9_PIG</name>
<reference evidence="17 18" key="1">
    <citation type="submission" date="2017-08" db="EMBL/GenBank/DDBJ databases">
        <title>USMARCv1.0.</title>
        <authorList>
            <person name="Hannum G.I."/>
            <person name="Koren S."/>
            <person name="Schroeder S.G."/>
            <person name="Chin S.C."/>
            <person name="Nonneman D.J."/>
            <person name="Becker S.A."/>
            <person name="Rosen B.D."/>
            <person name="Bickhart D.M."/>
            <person name="Putnam N.H."/>
            <person name="Green R.E."/>
            <person name="Tuggle C.K."/>
            <person name="Liu H."/>
            <person name="Rohrer G.A."/>
            <person name="Warr A."/>
            <person name="Hall R."/>
            <person name="Kim K."/>
            <person name="Hume D.A."/>
            <person name="Talbot R."/>
            <person name="Chow W."/>
            <person name="Howe K."/>
            <person name="Schwartz A.S."/>
            <person name="Watson M."/>
            <person name="Archibald A.L."/>
            <person name="Phillippy A.M."/>
            <person name="Smith T.P.L."/>
        </authorList>
    </citation>
    <scope>NUCLEOTIDE SEQUENCE [LARGE SCALE GENOMIC DNA]</scope>
</reference>
<keyword evidence="5" id="KW-1133">Transmembrane helix</keyword>
<evidence type="ECO:0000256" key="6">
    <source>
        <dbReference type="ARBA" id="ARBA00023136"/>
    </source>
</evidence>
<dbReference type="Ensembl" id="ENSSSCT00035009307.1">
    <property type="protein sequence ID" value="ENSSSCP00035003130.1"/>
    <property type="gene ID" value="ENSSSCG00035007460.1"/>
</dbReference>
<evidence type="ECO:0000256" key="7">
    <source>
        <dbReference type="ARBA" id="ARBA00023157"/>
    </source>
</evidence>
<comment type="function">
    <text evidence="10">Involved in the association of MHC class I with transporter associated with antigen processing (TAP) and in the assembly of MHC class I with peptide (peptide loading).</text>
</comment>
<keyword evidence="6" id="KW-0472">Membrane</keyword>
<evidence type="ECO:0000313" key="17">
    <source>
        <dbReference type="Ensembl" id="ENSSSCP00070012432.1"/>
    </source>
</evidence>
<dbReference type="PROSITE" id="PS50835">
    <property type="entry name" value="IG_LIKE"/>
    <property type="match status" value="1"/>
</dbReference>
<evidence type="ECO:0000256" key="4">
    <source>
        <dbReference type="ARBA" id="ARBA00022824"/>
    </source>
</evidence>
<sequence>MKPLSLLLCVVALGLASTVSAGPAVIECWFVEDAGRGQLSKKPAALLLRQGPGSPPPRPDLEPELYLKVHDPAGALLAAFRQYPRDAPAPRCEMSHYIPLPASPDWVSGLTPEQRCPRALDGKWLMVSMSSPVLSLSSFLQPQSEPQLEPALITMATAVLTVITHTPAPRIRLGQDALLDLSFAYVPPTSKAAISLAPGPPPFGLEWRRQHLGKGHLLLAATPGLSGQVPAAREGAVAFAAWDDDEPWGPWTGNGSFWLPAVQPFQEGTYLATVHLPYLQGQVAMELAVQKSPKVSLTPAPLVWAAPGEAPPELLCLVSHFYPSEGLEVEWELRGGPQGRFQKAEGQSWHSALSHHADGSVSLSAHLQLPPVTTEQHGARYACRVHHPSLPALGRRSEITLQVAGLSGPSLEDGVGLFLSAFLLLGLIKALGWAAAHLAASRDSTQKPSSHCSSHRRRILSNNSLPPSLDSRVPALLLGSPSPSLVSRIIACSPTVPLLCGCPRLH</sequence>
<keyword evidence="7" id="KW-1015">Disulfide bond</keyword>
<dbReference type="PROSITE" id="PS00290">
    <property type="entry name" value="IG_MHC"/>
    <property type="match status" value="1"/>
</dbReference>
<evidence type="ECO:0000256" key="8">
    <source>
        <dbReference type="ARBA" id="ARBA00023180"/>
    </source>
</evidence>
<evidence type="ECO:0000256" key="14">
    <source>
        <dbReference type="SAM" id="MobiDB-lite"/>
    </source>
</evidence>
<feature type="region of interest" description="Disordered" evidence="14">
    <location>
        <begin position="444"/>
        <end position="466"/>
    </location>
</feature>
<keyword evidence="2" id="KW-0812">Transmembrane</keyword>
<evidence type="ECO:0000256" key="11">
    <source>
        <dbReference type="ARBA" id="ARBA00039535"/>
    </source>
</evidence>
<evidence type="ECO:0000256" key="12">
    <source>
        <dbReference type="ARBA" id="ARBA00041647"/>
    </source>
</evidence>
<dbReference type="Proteomes" id="UP000694720">
    <property type="component" value="Unplaced"/>
</dbReference>
<keyword evidence="3 15" id="KW-0732">Signal</keyword>
<dbReference type="AlphaFoldDB" id="A0A4X1TCI9"/>
<reference evidence="17" key="2">
    <citation type="submission" date="2025-05" db="UniProtKB">
        <authorList>
            <consortium name="Ensembl"/>
        </authorList>
    </citation>
    <scope>IDENTIFICATION</scope>
</reference>
<proteinExistence type="predicted"/>
<evidence type="ECO:0000256" key="13">
    <source>
        <dbReference type="ARBA" id="ARBA00093513"/>
    </source>
</evidence>
<organism evidence="17 18">
    <name type="scientific">Sus scrofa</name>
    <name type="common">Pig</name>
    <dbReference type="NCBI Taxonomy" id="9823"/>
    <lineage>
        <taxon>Eukaryota</taxon>
        <taxon>Metazoa</taxon>
        <taxon>Chordata</taxon>
        <taxon>Craniata</taxon>
        <taxon>Vertebrata</taxon>
        <taxon>Euteleostomi</taxon>
        <taxon>Mammalia</taxon>
        <taxon>Eutheria</taxon>
        <taxon>Laurasiatheria</taxon>
        <taxon>Artiodactyla</taxon>
        <taxon>Suina</taxon>
        <taxon>Suidae</taxon>
        <taxon>Sus</taxon>
    </lineage>
</organism>
<dbReference type="InterPro" id="IPR007110">
    <property type="entry name" value="Ig-like_dom"/>
</dbReference>
<evidence type="ECO:0000256" key="15">
    <source>
        <dbReference type="SAM" id="SignalP"/>
    </source>
</evidence>
<dbReference type="Pfam" id="PF07654">
    <property type="entry name" value="C1-set"/>
    <property type="match status" value="1"/>
</dbReference>
<dbReference type="PANTHER" id="PTHR23411">
    <property type="entry name" value="TAPASIN"/>
    <property type="match status" value="1"/>
</dbReference>
<dbReference type="SUPFAM" id="SSF48726">
    <property type="entry name" value="Immunoglobulin"/>
    <property type="match status" value="1"/>
</dbReference>
<keyword evidence="4" id="KW-0256">Endoplasmic reticulum</keyword>
<evidence type="ECO:0000256" key="1">
    <source>
        <dbReference type="ARBA" id="ARBA00004115"/>
    </source>
</evidence>
<evidence type="ECO:0000256" key="10">
    <source>
        <dbReference type="ARBA" id="ARBA00037757"/>
    </source>
</evidence>
<dbReference type="GO" id="GO:0042605">
    <property type="term" value="F:peptide antigen binding"/>
    <property type="evidence" value="ECO:0007669"/>
    <property type="project" value="UniProtKB-ARBA"/>
</dbReference>
<feature type="domain" description="Ig-like" evidence="16">
    <location>
        <begin position="293"/>
        <end position="400"/>
    </location>
</feature>